<comment type="caution">
    <text evidence="1">The sequence shown here is derived from an EMBL/GenBank/DDBJ whole genome shotgun (WGS) entry which is preliminary data.</text>
</comment>
<dbReference type="EMBL" id="LAZR01000498">
    <property type="protein sequence ID" value="KKN66529.1"/>
    <property type="molecule type" value="Genomic_DNA"/>
</dbReference>
<organism evidence="1">
    <name type="scientific">marine sediment metagenome</name>
    <dbReference type="NCBI Taxonomy" id="412755"/>
    <lineage>
        <taxon>unclassified sequences</taxon>
        <taxon>metagenomes</taxon>
        <taxon>ecological metagenomes</taxon>
    </lineage>
</organism>
<name>A0A0F9SHI5_9ZZZZ</name>
<proteinExistence type="predicted"/>
<evidence type="ECO:0000313" key="1">
    <source>
        <dbReference type="EMBL" id="KKN66529.1"/>
    </source>
</evidence>
<protein>
    <submittedName>
        <fullName evidence="1">Uncharacterized protein</fullName>
    </submittedName>
</protein>
<reference evidence="1" key="1">
    <citation type="journal article" date="2015" name="Nature">
        <title>Complex archaea that bridge the gap between prokaryotes and eukaryotes.</title>
        <authorList>
            <person name="Spang A."/>
            <person name="Saw J.H."/>
            <person name="Jorgensen S.L."/>
            <person name="Zaremba-Niedzwiedzka K."/>
            <person name="Martijn J."/>
            <person name="Lind A.E."/>
            <person name="van Eijk R."/>
            <person name="Schleper C."/>
            <person name="Guy L."/>
            <person name="Ettema T.J."/>
        </authorList>
    </citation>
    <scope>NUCLEOTIDE SEQUENCE</scope>
</reference>
<gene>
    <name evidence="1" type="ORF">LCGC14_0470630</name>
</gene>
<dbReference type="AlphaFoldDB" id="A0A0F9SHI5"/>
<sequence>MADFDPDAYLAQDFDPDAYLGTQEPLAAPEPIDSMTMWEEHIRPYVAPAAEIGGIMMGGVVGAPLGLGGAVGGAGLGYGIAKTGLRIADEYLGTPDPRGPGERLLSSVADVALGGTFEAAGPVVGRVVGKVVGKGIDLFSAAKTRATNILRSSVEDVAGTVNALRRGSPDVTAAKVVAEVADEPTFQALSKRRLRGEPEALRYVRKQAKGERQQSLNTLEQLAKGSTATDVRVVEKTAKNALNDRLVPVLETELRIATQASRAGVGLEAKVVRATEAATEAGDKVRRLEYLKGVATKAAKRTSPASGLPNVPRYTYAGELAVKAEKWSSDAATASLDLGQGRTFAKVALDVMESYGLKPLRTDALIQTIRQLRTPGTAGNDLIEGALRQIADDLAEWTGKGGIIDAAALDAIRKNSVNAVIARLRPGISQKQANNHAAQVVMDIKPVLVRAIEDAGGVGYGKYLADYAAGMKEIAKTKLFGKALELFKNTPEQFIKLVEGNSPQVVEKVLGPGSYNIAKEVSAGEIASLREVASTVIRDAAMKEQATAGAKALEELLQQNVGKTYLPTWLNRFVVTAKLGMEVLEQRIGTKTMRLLTEALKTPQGTADLMGALPAAERSRILKILTNPTTWSPAVQPVISGAAAGVTNNLSQNPVNENSLTY</sequence>
<accession>A0A0F9SHI5</accession>